<gene>
    <name evidence="3" type="ORF">GCM10009097_13970</name>
</gene>
<name>A0ABN1BIX2_9BURK</name>
<feature type="transmembrane region" description="Helical" evidence="1">
    <location>
        <begin position="21"/>
        <end position="46"/>
    </location>
</feature>
<evidence type="ECO:0000313" key="3">
    <source>
        <dbReference type="EMBL" id="GAA0498807.1"/>
    </source>
</evidence>
<evidence type="ECO:0000259" key="2">
    <source>
        <dbReference type="Pfam" id="PF07811"/>
    </source>
</evidence>
<organism evidence="3 4">
    <name type="scientific">Pigmentiphaga daeguensis</name>
    <dbReference type="NCBI Taxonomy" id="414049"/>
    <lineage>
        <taxon>Bacteria</taxon>
        <taxon>Pseudomonadati</taxon>
        <taxon>Pseudomonadota</taxon>
        <taxon>Betaproteobacteria</taxon>
        <taxon>Burkholderiales</taxon>
        <taxon>Alcaligenaceae</taxon>
        <taxon>Pigmentiphaga</taxon>
    </lineage>
</organism>
<evidence type="ECO:0000313" key="4">
    <source>
        <dbReference type="Proteomes" id="UP001501706"/>
    </source>
</evidence>
<evidence type="ECO:0000256" key="1">
    <source>
        <dbReference type="SAM" id="Phobius"/>
    </source>
</evidence>
<accession>A0ABN1BIX2</accession>
<keyword evidence="1" id="KW-0472">Membrane</keyword>
<dbReference type="Proteomes" id="UP001501706">
    <property type="component" value="Unassembled WGS sequence"/>
</dbReference>
<keyword evidence="1" id="KW-1133">Transmembrane helix</keyword>
<dbReference type="EMBL" id="BAAAEN010000004">
    <property type="protein sequence ID" value="GAA0498807.1"/>
    <property type="molecule type" value="Genomic_DNA"/>
</dbReference>
<dbReference type="InterPro" id="IPR012495">
    <property type="entry name" value="TadE-like_dom"/>
</dbReference>
<sequence length="176" mass="18855">MKCALFESVRTTRSQRGIAALEFSLVCVLFLVVLFGIISYGCIFVAQQSLSRAAEEGARVALQSRLAGLPEGASLQAEACGAVAQSVDWLTRRRAAMGLAPVSCELKPSQACTYAAGLRCASLVVTYVDYRKYPLIPELLPLGNWLQSLFGENTAWIPQHLSAAATVQLGRNTSGS</sequence>
<dbReference type="RefSeq" id="WP_087839325.1">
    <property type="nucleotide sequence ID" value="NZ_BAAAEN010000004.1"/>
</dbReference>
<comment type="caution">
    <text evidence="3">The sequence shown here is derived from an EMBL/GenBank/DDBJ whole genome shotgun (WGS) entry which is preliminary data.</text>
</comment>
<reference evidence="3 4" key="1">
    <citation type="journal article" date="2019" name="Int. J. Syst. Evol. Microbiol.">
        <title>The Global Catalogue of Microorganisms (GCM) 10K type strain sequencing project: providing services to taxonomists for standard genome sequencing and annotation.</title>
        <authorList>
            <consortium name="The Broad Institute Genomics Platform"/>
            <consortium name="The Broad Institute Genome Sequencing Center for Infectious Disease"/>
            <person name="Wu L."/>
            <person name="Ma J."/>
        </authorList>
    </citation>
    <scope>NUCLEOTIDE SEQUENCE [LARGE SCALE GENOMIC DNA]</scope>
    <source>
        <strain evidence="3 4">JCM 14330</strain>
    </source>
</reference>
<keyword evidence="4" id="KW-1185">Reference proteome</keyword>
<feature type="domain" description="TadE-like" evidence="2">
    <location>
        <begin position="17"/>
        <end position="59"/>
    </location>
</feature>
<protein>
    <submittedName>
        <fullName evidence="3">TadE/TadG family type IV pilus assembly protein</fullName>
    </submittedName>
</protein>
<dbReference type="Pfam" id="PF07811">
    <property type="entry name" value="TadE"/>
    <property type="match status" value="1"/>
</dbReference>
<keyword evidence="1" id="KW-0812">Transmembrane</keyword>
<proteinExistence type="predicted"/>